<gene>
    <name evidence="1" type="ORF">FQA47_019157</name>
</gene>
<evidence type="ECO:0000313" key="2">
    <source>
        <dbReference type="Proteomes" id="UP000646548"/>
    </source>
</evidence>
<protein>
    <submittedName>
        <fullName evidence="1">Uncharacterized protein</fullName>
    </submittedName>
</protein>
<proteinExistence type="predicted"/>
<accession>A0A834C586</accession>
<reference evidence="1" key="1">
    <citation type="journal article" name="BMC Genomics">
        <title>Long-read sequencing and de novo genome assembly of marine medaka (Oryzias melastigma).</title>
        <authorList>
            <person name="Liang P."/>
            <person name="Saqib H.S.A."/>
            <person name="Ni X."/>
            <person name="Shen Y."/>
        </authorList>
    </citation>
    <scope>NUCLEOTIDE SEQUENCE</scope>
    <source>
        <strain evidence="1">Bigg-433</strain>
    </source>
</reference>
<dbReference type="Proteomes" id="UP000646548">
    <property type="component" value="Unassembled WGS sequence"/>
</dbReference>
<comment type="caution">
    <text evidence="1">The sequence shown here is derived from an EMBL/GenBank/DDBJ whole genome shotgun (WGS) entry which is preliminary data.</text>
</comment>
<organism evidence="1 2">
    <name type="scientific">Oryzias melastigma</name>
    <name type="common">Marine medaka</name>
    <dbReference type="NCBI Taxonomy" id="30732"/>
    <lineage>
        <taxon>Eukaryota</taxon>
        <taxon>Metazoa</taxon>
        <taxon>Chordata</taxon>
        <taxon>Craniata</taxon>
        <taxon>Vertebrata</taxon>
        <taxon>Euteleostomi</taxon>
        <taxon>Actinopterygii</taxon>
        <taxon>Neopterygii</taxon>
        <taxon>Teleostei</taxon>
        <taxon>Neoteleostei</taxon>
        <taxon>Acanthomorphata</taxon>
        <taxon>Ovalentaria</taxon>
        <taxon>Atherinomorphae</taxon>
        <taxon>Beloniformes</taxon>
        <taxon>Adrianichthyidae</taxon>
        <taxon>Oryziinae</taxon>
        <taxon>Oryzias</taxon>
    </lineage>
</organism>
<sequence length="118" mass="13502">MEQTSSHNSNMAHQSLIWLWHNCFSITVLPSSRQDPEDRETPLTVYVGMSVFAKTRKRQLIDMLHENGLSLRNISPTGRGCCGPVHKRWSCLPTSIEEAGIHHFGCRQYRSQPNCDYS</sequence>
<dbReference type="EMBL" id="WKFB01000439">
    <property type="protein sequence ID" value="KAF6723102.1"/>
    <property type="molecule type" value="Genomic_DNA"/>
</dbReference>
<dbReference type="AlphaFoldDB" id="A0A834C586"/>
<name>A0A834C586_ORYME</name>
<evidence type="ECO:0000313" key="1">
    <source>
        <dbReference type="EMBL" id="KAF6723102.1"/>
    </source>
</evidence>